<gene>
    <name evidence="2" type="ORF">U2F25_28565</name>
</gene>
<dbReference type="Proteomes" id="UP001290101">
    <property type="component" value="Unassembled WGS sequence"/>
</dbReference>
<keyword evidence="3" id="KW-1185">Reference proteome</keyword>
<evidence type="ECO:0000313" key="2">
    <source>
        <dbReference type="EMBL" id="MDZ5493374.1"/>
    </source>
</evidence>
<feature type="domain" description="AbiEi antitoxin N-terminal" evidence="1">
    <location>
        <begin position="8"/>
        <end position="44"/>
    </location>
</feature>
<dbReference type="InterPro" id="IPR025159">
    <property type="entry name" value="AbiEi_N"/>
</dbReference>
<accession>A0ABU5JL74</accession>
<sequence length="191" mass="21649">MLLSMLPATFSYTQALEAGLPERQLYRLRDHGLIEPVGRGLYRRHDAQTADIDLIEVARRAPSATLCLTTALARHGLTDEIPSRIDVALPRGRHRPATTAPVAWHWFDPATFDTGRTELRLDPETSIGLYSPERSIIDAVRLRHREGPDVAYAALRRWLRRSDASPSKLLTMARRFPKAERPLREALEILL</sequence>
<evidence type="ECO:0000313" key="3">
    <source>
        <dbReference type="Proteomes" id="UP001290101"/>
    </source>
</evidence>
<dbReference type="Pfam" id="PF13338">
    <property type="entry name" value="AbiEi_4"/>
    <property type="match status" value="1"/>
</dbReference>
<evidence type="ECO:0000259" key="1">
    <source>
        <dbReference type="Pfam" id="PF13338"/>
    </source>
</evidence>
<proteinExistence type="predicted"/>
<protein>
    <submittedName>
        <fullName evidence="2">Type IV toxin-antitoxin system AbiEi family antitoxin domain-containing protein</fullName>
    </submittedName>
</protein>
<comment type="caution">
    <text evidence="2">The sequence shown here is derived from an EMBL/GenBank/DDBJ whole genome shotgun (WGS) entry which is preliminary data.</text>
</comment>
<organism evidence="2 3">
    <name type="scientific">Micromonospora sicca</name>
    <dbReference type="NCBI Taxonomy" id="2202420"/>
    <lineage>
        <taxon>Bacteria</taxon>
        <taxon>Bacillati</taxon>
        <taxon>Actinomycetota</taxon>
        <taxon>Actinomycetes</taxon>
        <taxon>Micromonosporales</taxon>
        <taxon>Micromonosporaceae</taxon>
        <taxon>Micromonospora</taxon>
    </lineage>
</organism>
<name>A0ABU5JL74_9ACTN</name>
<reference evidence="2 3" key="1">
    <citation type="submission" date="2023-12" db="EMBL/GenBank/DDBJ databases">
        <title>Micromonospora sp. nov., isolated from Atacama Desert.</title>
        <authorList>
            <person name="Carro L."/>
            <person name="Golinska P."/>
            <person name="Klenk H.-P."/>
            <person name="Goodfellow M."/>
        </authorList>
    </citation>
    <scope>NUCLEOTIDE SEQUENCE [LARGE SCALE GENOMIC DNA]</scope>
    <source>
        <strain evidence="2 3">4G53</strain>
    </source>
</reference>
<dbReference type="RefSeq" id="WP_322442968.1">
    <property type="nucleotide sequence ID" value="NZ_JAXOTQ010000045.1"/>
</dbReference>
<dbReference type="EMBL" id="JAXOTQ010000045">
    <property type="protein sequence ID" value="MDZ5493374.1"/>
    <property type="molecule type" value="Genomic_DNA"/>
</dbReference>